<dbReference type="PANTHER" id="PTHR48462:SF1">
    <property type="entry name" value="PROTEIN, PUTATIVE-RELATED"/>
    <property type="match status" value="1"/>
</dbReference>
<dbReference type="PANTHER" id="PTHR48462">
    <property type="entry name" value="PROTEIN, PUTATIVE-RELATED"/>
    <property type="match status" value="1"/>
</dbReference>
<gene>
    <name evidence="1" type="ORF">Tco_0770327</name>
</gene>
<evidence type="ECO:0000313" key="1">
    <source>
        <dbReference type="EMBL" id="GJS87691.1"/>
    </source>
</evidence>
<accession>A0ABQ4ZEJ5</accession>
<evidence type="ECO:0000313" key="2">
    <source>
        <dbReference type="Proteomes" id="UP001151760"/>
    </source>
</evidence>
<proteinExistence type="predicted"/>
<protein>
    <recommendedName>
        <fullName evidence="3">Auxilin-like protein</fullName>
    </recommendedName>
</protein>
<reference evidence="1" key="1">
    <citation type="journal article" date="2022" name="Int. J. Mol. Sci.">
        <title>Draft Genome of Tanacetum Coccineum: Genomic Comparison of Closely Related Tanacetum-Family Plants.</title>
        <authorList>
            <person name="Yamashiro T."/>
            <person name="Shiraishi A."/>
            <person name="Nakayama K."/>
            <person name="Satake H."/>
        </authorList>
    </citation>
    <scope>NUCLEOTIDE SEQUENCE</scope>
</reference>
<evidence type="ECO:0008006" key="3">
    <source>
        <dbReference type="Google" id="ProtNLM"/>
    </source>
</evidence>
<name>A0ABQ4ZEJ5_9ASTR</name>
<sequence length="81" mass="8516">MVRGVLFYICSRVGIFVKKEAHVNFVTDPLEGRSTLGPADVLVIGWAEGKHTCVDLSGVSPLVGLSSRGFTVGQAALKVAS</sequence>
<comment type="caution">
    <text evidence="1">The sequence shown here is derived from an EMBL/GenBank/DDBJ whole genome shotgun (WGS) entry which is preliminary data.</text>
</comment>
<dbReference type="Proteomes" id="UP001151760">
    <property type="component" value="Unassembled WGS sequence"/>
</dbReference>
<reference evidence="1" key="2">
    <citation type="submission" date="2022-01" db="EMBL/GenBank/DDBJ databases">
        <authorList>
            <person name="Yamashiro T."/>
            <person name="Shiraishi A."/>
            <person name="Satake H."/>
            <person name="Nakayama K."/>
        </authorList>
    </citation>
    <scope>NUCLEOTIDE SEQUENCE</scope>
</reference>
<dbReference type="EMBL" id="BQNB010011218">
    <property type="protein sequence ID" value="GJS87691.1"/>
    <property type="molecule type" value="Genomic_DNA"/>
</dbReference>
<keyword evidence="2" id="KW-1185">Reference proteome</keyword>
<organism evidence="1 2">
    <name type="scientific">Tanacetum coccineum</name>
    <dbReference type="NCBI Taxonomy" id="301880"/>
    <lineage>
        <taxon>Eukaryota</taxon>
        <taxon>Viridiplantae</taxon>
        <taxon>Streptophyta</taxon>
        <taxon>Embryophyta</taxon>
        <taxon>Tracheophyta</taxon>
        <taxon>Spermatophyta</taxon>
        <taxon>Magnoliopsida</taxon>
        <taxon>eudicotyledons</taxon>
        <taxon>Gunneridae</taxon>
        <taxon>Pentapetalae</taxon>
        <taxon>asterids</taxon>
        <taxon>campanulids</taxon>
        <taxon>Asterales</taxon>
        <taxon>Asteraceae</taxon>
        <taxon>Asteroideae</taxon>
        <taxon>Anthemideae</taxon>
        <taxon>Anthemidinae</taxon>
        <taxon>Tanacetum</taxon>
    </lineage>
</organism>